<dbReference type="GeneID" id="54562912"/>
<keyword evidence="3" id="KW-1185">Reference proteome</keyword>
<feature type="compositionally biased region" description="Polar residues" evidence="1">
    <location>
        <begin position="49"/>
        <end position="66"/>
    </location>
</feature>
<dbReference type="AlphaFoldDB" id="A0A6A6BYG2"/>
<organism evidence="2 3">
    <name type="scientific">Zasmidium cellare ATCC 36951</name>
    <dbReference type="NCBI Taxonomy" id="1080233"/>
    <lineage>
        <taxon>Eukaryota</taxon>
        <taxon>Fungi</taxon>
        <taxon>Dikarya</taxon>
        <taxon>Ascomycota</taxon>
        <taxon>Pezizomycotina</taxon>
        <taxon>Dothideomycetes</taxon>
        <taxon>Dothideomycetidae</taxon>
        <taxon>Mycosphaerellales</taxon>
        <taxon>Mycosphaerellaceae</taxon>
        <taxon>Zasmidium</taxon>
    </lineage>
</organism>
<gene>
    <name evidence="2" type="ORF">M409DRAFT_29820</name>
</gene>
<sequence length="506" mass="56612">MQRESHLRVRRDGYEFEGPQSDQDITDLSWANELEIPPDLPLDGESGARSETLSAGSTPAPHEQQSQIAVGNVKVSLDHLLALRNAADHFSRTHAKLAPAREQAMLQRSAFFNDTEQYFQRRRLFRESQDEYIRQFRTQQSLDVLGSQHQQVEADHTALILQEERLRAGQLLPTEFYMQAKEEALSKASDDLLRVLGELGIPSTTAPGYSVEPCAARSSTLSLLPPSREIDPLLEDYYEKVGEIRWRQERADDIRREYGEASSIRIFKQDHDEVLEDGDEEFDAKYQRMLADADAAVQTAVMAAEDAKNACLDANLDPGAARKMPLDEWVESSNGPITPGPPSIHFVTVPPTGADVLSGGGKSSALLSTLTGNLHAELPLSSRSTEHAEDTGNRIKEWIGTSTGEEFPFDESSFEQYPRSRPIKYARRSEHDLRNISIDQQMIESIPPHVRERLDLRPSTQLSEDTGKSFVRGQRSSSESNVAVMEKRQDSGHGSLSDIFGQRSKQ</sequence>
<dbReference type="EMBL" id="ML993634">
    <property type="protein sequence ID" value="KAF2159653.1"/>
    <property type="molecule type" value="Genomic_DNA"/>
</dbReference>
<dbReference type="Proteomes" id="UP000799537">
    <property type="component" value="Unassembled WGS sequence"/>
</dbReference>
<dbReference type="RefSeq" id="XP_033660542.1">
    <property type="nucleotide sequence ID" value="XM_033809640.1"/>
</dbReference>
<protein>
    <submittedName>
        <fullName evidence="2">Uncharacterized protein</fullName>
    </submittedName>
</protein>
<evidence type="ECO:0000313" key="2">
    <source>
        <dbReference type="EMBL" id="KAF2159653.1"/>
    </source>
</evidence>
<accession>A0A6A6BYG2</accession>
<evidence type="ECO:0000313" key="3">
    <source>
        <dbReference type="Proteomes" id="UP000799537"/>
    </source>
</evidence>
<name>A0A6A6BYG2_ZASCE</name>
<feature type="region of interest" description="Disordered" evidence="1">
    <location>
        <begin position="1"/>
        <end position="66"/>
    </location>
</feature>
<feature type="region of interest" description="Disordered" evidence="1">
    <location>
        <begin position="458"/>
        <end position="506"/>
    </location>
</feature>
<dbReference type="OrthoDB" id="10685333at2759"/>
<evidence type="ECO:0000256" key="1">
    <source>
        <dbReference type="SAM" id="MobiDB-lite"/>
    </source>
</evidence>
<proteinExistence type="predicted"/>
<reference evidence="2" key="1">
    <citation type="journal article" date="2020" name="Stud. Mycol.">
        <title>101 Dothideomycetes genomes: a test case for predicting lifestyles and emergence of pathogens.</title>
        <authorList>
            <person name="Haridas S."/>
            <person name="Albert R."/>
            <person name="Binder M."/>
            <person name="Bloem J."/>
            <person name="Labutti K."/>
            <person name="Salamov A."/>
            <person name="Andreopoulos B."/>
            <person name="Baker S."/>
            <person name="Barry K."/>
            <person name="Bills G."/>
            <person name="Bluhm B."/>
            <person name="Cannon C."/>
            <person name="Castanera R."/>
            <person name="Culley D."/>
            <person name="Daum C."/>
            <person name="Ezra D."/>
            <person name="Gonzalez J."/>
            <person name="Henrissat B."/>
            <person name="Kuo A."/>
            <person name="Liang C."/>
            <person name="Lipzen A."/>
            <person name="Lutzoni F."/>
            <person name="Magnuson J."/>
            <person name="Mondo S."/>
            <person name="Nolan M."/>
            <person name="Ohm R."/>
            <person name="Pangilinan J."/>
            <person name="Park H.-J."/>
            <person name="Ramirez L."/>
            <person name="Alfaro M."/>
            <person name="Sun H."/>
            <person name="Tritt A."/>
            <person name="Yoshinaga Y."/>
            <person name="Zwiers L.-H."/>
            <person name="Turgeon B."/>
            <person name="Goodwin S."/>
            <person name="Spatafora J."/>
            <person name="Crous P."/>
            <person name="Grigoriev I."/>
        </authorList>
    </citation>
    <scope>NUCLEOTIDE SEQUENCE</scope>
    <source>
        <strain evidence="2">ATCC 36951</strain>
    </source>
</reference>
<feature type="compositionally biased region" description="Basic and acidic residues" evidence="1">
    <location>
        <begin position="1"/>
        <end position="14"/>
    </location>
</feature>